<feature type="domain" description="Gamma-butyrobetaine hydroxylase-like N-terminal" evidence="8">
    <location>
        <begin position="93"/>
        <end position="137"/>
    </location>
</feature>
<dbReference type="PANTHER" id="PTHR10696:SF25">
    <property type="entry name" value="OXIDOREDUCTASE AIM17-RELATED"/>
    <property type="match status" value="1"/>
</dbReference>
<evidence type="ECO:0000256" key="4">
    <source>
        <dbReference type="ARBA" id="ARBA00022964"/>
    </source>
</evidence>
<dbReference type="Proteomes" id="UP000193411">
    <property type="component" value="Unassembled WGS sequence"/>
</dbReference>
<keyword evidence="5" id="KW-0560">Oxidoreductase</keyword>
<organism evidence="9 10">
    <name type="scientific">Catenaria anguillulae PL171</name>
    <dbReference type="NCBI Taxonomy" id="765915"/>
    <lineage>
        <taxon>Eukaryota</taxon>
        <taxon>Fungi</taxon>
        <taxon>Fungi incertae sedis</taxon>
        <taxon>Blastocladiomycota</taxon>
        <taxon>Blastocladiomycetes</taxon>
        <taxon>Blastocladiales</taxon>
        <taxon>Catenariaceae</taxon>
        <taxon>Catenaria</taxon>
    </lineage>
</organism>
<evidence type="ECO:0000259" key="8">
    <source>
        <dbReference type="Pfam" id="PF06155"/>
    </source>
</evidence>
<evidence type="ECO:0000313" key="9">
    <source>
        <dbReference type="EMBL" id="ORZ36301.1"/>
    </source>
</evidence>
<evidence type="ECO:0000256" key="3">
    <source>
        <dbReference type="ARBA" id="ARBA00022723"/>
    </source>
</evidence>
<dbReference type="GO" id="GO:0045329">
    <property type="term" value="P:carnitine biosynthetic process"/>
    <property type="evidence" value="ECO:0007669"/>
    <property type="project" value="TreeGrafter"/>
</dbReference>
<protein>
    <recommendedName>
        <fullName evidence="11">TauD/TfdA-like domain-containing protein</fullName>
    </recommendedName>
</protein>
<dbReference type="SUPFAM" id="SSF51197">
    <property type="entry name" value="Clavaminate synthase-like"/>
    <property type="match status" value="1"/>
</dbReference>
<comment type="caution">
    <text evidence="9">The sequence shown here is derived from an EMBL/GenBank/DDBJ whole genome shotgun (WGS) entry which is preliminary data.</text>
</comment>
<feature type="domain" description="TauD/TfdA-like" evidence="7">
    <location>
        <begin position="299"/>
        <end position="544"/>
    </location>
</feature>
<evidence type="ECO:0000256" key="2">
    <source>
        <dbReference type="ARBA" id="ARBA00008654"/>
    </source>
</evidence>
<evidence type="ECO:0000256" key="5">
    <source>
        <dbReference type="ARBA" id="ARBA00023002"/>
    </source>
</evidence>
<name>A0A1Y2HR56_9FUNG</name>
<evidence type="ECO:0008006" key="11">
    <source>
        <dbReference type="Google" id="ProtNLM"/>
    </source>
</evidence>
<evidence type="ECO:0000313" key="10">
    <source>
        <dbReference type="Proteomes" id="UP000193411"/>
    </source>
</evidence>
<dbReference type="OrthoDB" id="406634at2759"/>
<dbReference type="InterPro" id="IPR003819">
    <property type="entry name" value="TauD/TfdA-like"/>
</dbReference>
<dbReference type="GO" id="GO:0005739">
    <property type="term" value="C:mitochondrion"/>
    <property type="evidence" value="ECO:0007669"/>
    <property type="project" value="TreeGrafter"/>
</dbReference>
<dbReference type="STRING" id="765915.A0A1Y2HR56"/>
<keyword evidence="4" id="KW-0223">Dioxygenase</keyword>
<dbReference type="PROSITE" id="PS51257">
    <property type="entry name" value="PROKAR_LIPOPROTEIN"/>
    <property type="match status" value="1"/>
</dbReference>
<gene>
    <name evidence="9" type="ORF">BCR44DRAFT_1074430</name>
</gene>
<keyword evidence="6" id="KW-0408">Iron</keyword>
<sequence length="560" mass="62225">MPMLATKLSAAATAAVRQAMSVASVGSCLLRHHVRFPSGHCVVAQPSSNRAAFMSTVATAKNRKAAAADDTVPTLIIKDDCLALNLPGSGSGSSIFHHVWLRDNCPCPACIHPSTRQKLHSSGDIPTDIQPIRVQWVRSNSDPSAATGATSKRKAESHMFAHTDAADQWVLEVEWPAFAFPSRGERAGNDNAQADAAVLGDTEPHVSRYSASFLRRWNYSSPNRDAIHPNYLYPDPEPWSGAEVDAQGHLHVDYNSLPPIEQLLPIAASSPAAAPASSVADRTRHLTFPPVTSLPPHILDRFATHGLVFFHNVPTNRGDDYVETLAKRFGHQLRWTFYGSSWDVKSVAQSTNIAYTNLFLGLHMDLMYFEAPPGLQFLHMLRTNVKGGSSLFLDMLHTWRSFVKAHPRDVWQPLTSVPTAFHYAHAHHAPGDGPHWLARQHALSTDEHGSQMYYAPPFQGPLMPLPSGDVSWASDPHVVKAWYKGMRAWDEHVRRQKMVMIDLKPGDAVLFHNRRVLHGRTAFDSVQDGVGAGEKAVRHLRGCYVDWDEFLDRWRVSRYR</sequence>
<dbReference type="Pfam" id="PF02668">
    <property type="entry name" value="TauD"/>
    <property type="match status" value="1"/>
</dbReference>
<proteinExistence type="inferred from homology"/>
<reference evidence="9 10" key="1">
    <citation type="submission" date="2016-07" db="EMBL/GenBank/DDBJ databases">
        <title>Pervasive Adenine N6-methylation of Active Genes in Fungi.</title>
        <authorList>
            <consortium name="DOE Joint Genome Institute"/>
            <person name="Mondo S.J."/>
            <person name="Dannebaum R.O."/>
            <person name="Kuo R.C."/>
            <person name="Labutti K."/>
            <person name="Haridas S."/>
            <person name="Kuo A."/>
            <person name="Salamov A."/>
            <person name="Ahrendt S.R."/>
            <person name="Lipzen A."/>
            <person name="Sullivan W."/>
            <person name="Andreopoulos W.B."/>
            <person name="Clum A."/>
            <person name="Lindquist E."/>
            <person name="Daum C."/>
            <person name="Ramamoorthy G.K."/>
            <person name="Gryganskyi A."/>
            <person name="Culley D."/>
            <person name="Magnuson J.K."/>
            <person name="James T.Y."/>
            <person name="O'Malley M.A."/>
            <person name="Stajich J.E."/>
            <person name="Spatafora J.W."/>
            <person name="Visel A."/>
            <person name="Grigoriev I.V."/>
        </authorList>
    </citation>
    <scope>NUCLEOTIDE SEQUENCE [LARGE SCALE GENOMIC DNA]</scope>
    <source>
        <strain evidence="9 10">PL171</strain>
    </source>
</reference>
<dbReference type="Pfam" id="PF06155">
    <property type="entry name" value="GBBH-like_N"/>
    <property type="match status" value="1"/>
</dbReference>
<comment type="similarity">
    <text evidence="2">Belongs to the gamma-BBH/TMLD family.</text>
</comment>
<keyword evidence="10" id="KW-1185">Reference proteome</keyword>
<dbReference type="InterPro" id="IPR038492">
    <property type="entry name" value="GBBH-like_N_sf"/>
</dbReference>
<dbReference type="InterPro" id="IPR050411">
    <property type="entry name" value="AlphaKG_dependent_hydroxylases"/>
</dbReference>
<evidence type="ECO:0000259" key="7">
    <source>
        <dbReference type="Pfam" id="PF02668"/>
    </source>
</evidence>
<evidence type="ECO:0000256" key="6">
    <source>
        <dbReference type="ARBA" id="ARBA00023004"/>
    </source>
</evidence>
<dbReference type="InterPro" id="IPR042098">
    <property type="entry name" value="TauD-like_sf"/>
</dbReference>
<dbReference type="GO" id="GO:0046872">
    <property type="term" value="F:metal ion binding"/>
    <property type="evidence" value="ECO:0007669"/>
    <property type="project" value="UniProtKB-KW"/>
</dbReference>
<dbReference type="AlphaFoldDB" id="A0A1Y2HR56"/>
<dbReference type="Gene3D" id="3.60.130.10">
    <property type="entry name" value="Clavaminate synthase-like"/>
    <property type="match status" value="1"/>
</dbReference>
<dbReference type="GO" id="GO:0016706">
    <property type="term" value="F:2-oxoglutarate-dependent dioxygenase activity"/>
    <property type="evidence" value="ECO:0007669"/>
    <property type="project" value="UniProtKB-ARBA"/>
</dbReference>
<keyword evidence="3" id="KW-0479">Metal-binding</keyword>
<dbReference type="EMBL" id="MCFL01000017">
    <property type="protein sequence ID" value="ORZ36301.1"/>
    <property type="molecule type" value="Genomic_DNA"/>
</dbReference>
<comment type="cofactor">
    <cofactor evidence="1">
        <name>Fe(2+)</name>
        <dbReference type="ChEBI" id="CHEBI:29033"/>
    </cofactor>
</comment>
<evidence type="ECO:0000256" key="1">
    <source>
        <dbReference type="ARBA" id="ARBA00001954"/>
    </source>
</evidence>
<dbReference type="Gene3D" id="3.30.2020.30">
    <property type="match status" value="1"/>
</dbReference>
<dbReference type="InterPro" id="IPR010376">
    <property type="entry name" value="GBBH-like_N"/>
</dbReference>
<dbReference type="PANTHER" id="PTHR10696">
    <property type="entry name" value="GAMMA-BUTYROBETAINE HYDROXYLASE-RELATED"/>
    <property type="match status" value="1"/>
</dbReference>
<accession>A0A1Y2HR56</accession>